<gene>
    <name evidence="11" type="ORF">KHM83_18965</name>
</gene>
<dbReference type="InterPro" id="IPR013656">
    <property type="entry name" value="PAS_4"/>
</dbReference>
<dbReference type="CDD" id="cd00077">
    <property type="entry name" value="HDc"/>
    <property type="match status" value="1"/>
</dbReference>
<dbReference type="SMART" id="SM00471">
    <property type="entry name" value="HDc"/>
    <property type="match status" value="1"/>
</dbReference>
<evidence type="ECO:0000256" key="6">
    <source>
        <dbReference type="SAM" id="Phobius"/>
    </source>
</evidence>
<dbReference type="InterPro" id="IPR035965">
    <property type="entry name" value="PAS-like_dom_sf"/>
</dbReference>
<dbReference type="SUPFAM" id="SSF109604">
    <property type="entry name" value="HD-domain/PDEase-like"/>
    <property type="match status" value="1"/>
</dbReference>
<dbReference type="PANTHER" id="PTHR43155:SF2">
    <property type="entry name" value="CYCLIC DI-GMP PHOSPHODIESTERASE PA4108"/>
    <property type="match status" value="1"/>
</dbReference>
<dbReference type="Pfam" id="PF08269">
    <property type="entry name" value="dCache_2"/>
    <property type="match status" value="1"/>
</dbReference>
<dbReference type="RefSeq" id="WP_213238607.1">
    <property type="nucleotide sequence ID" value="NZ_JAHBCL010000058.1"/>
</dbReference>
<dbReference type="SMART" id="SM00267">
    <property type="entry name" value="GGDEF"/>
    <property type="match status" value="1"/>
</dbReference>
<name>A0ABS5PVK9_9FIRM</name>
<dbReference type="PROSITE" id="PS50112">
    <property type="entry name" value="PAS"/>
    <property type="match status" value="1"/>
</dbReference>
<dbReference type="PROSITE" id="PS51831">
    <property type="entry name" value="HD"/>
    <property type="match status" value="1"/>
</dbReference>
<evidence type="ECO:0000259" key="8">
    <source>
        <dbReference type="PROSITE" id="PS50887"/>
    </source>
</evidence>
<dbReference type="Proteomes" id="UP000746471">
    <property type="component" value="Unassembled WGS sequence"/>
</dbReference>
<keyword evidence="4 6" id="KW-1133">Transmembrane helix</keyword>
<evidence type="ECO:0000259" key="10">
    <source>
        <dbReference type="PROSITE" id="PS51832"/>
    </source>
</evidence>
<dbReference type="PANTHER" id="PTHR43155">
    <property type="entry name" value="CYCLIC DI-GMP PHOSPHODIESTERASE PA4108-RELATED"/>
    <property type="match status" value="1"/>
</dbReference>
<reference evidence="11 12" key="1">
    <citation type="submission" date="2021-05" db="EMBL/GenBank/DDBJ databases">
        <title>Fusibacter ferrireducens sp. nov., an anaerobic, sulfur- and Fe-reducing bacterium isolated from the mangrove sediment.</title>
        <authorList>
            <person name="Qiu D."/>
        </authorList>
    </citation>
    <scope>NUCLEOTIDE SEQUENCE [LARGE SCALE GENOMIC DNA]</scope>
    <source>
        <strain evidence="11 12">DSM 12116</strain>
    </source>
</reference>
<keyword evidence="11" id="KW-0548">Nucleotidyltransferase</keyword>
<feature type="transmembrane region" description="Helical" evidence="6">
    <location>
        <begin position="210"/>
        <end position="228"/>
    </location>
</feature>
<dbReference type="GO" id="GO:0052621">
    <property type="term" value="F:diguanylate cyclase activity"/>
    <property type="evidence" value="ECO:0007669"/>
    <property type="project" value="UniProtKB-EC"/>
</dbReference>
<dbReference type="InterPro" id="IPR037522">
    <property type="entry name" value="HD_GYP_dom"/>
</dbReference>
<dbReference type="InterPro" id="IPR004010">
    <property type="entry name" value="Double_Cache_2"/>
</dbReference>
<keyword evidence="2" id="KW-1003">Cell membrane</keyword>
<dbReference type="Pfam" id="PF08448">
    <property type="entry name" value="PAS_4"/>
    <property type="match status" value="1"/>
</dbReference>
<dbReference type="Gene3D" id="3.30.70.270">
    <property type="match status" value="1"/>
</dbReference>
<evidence type="ECO:0000256" key="1">
    <source>
        <dbReference type="ARBA" id="ARBA00004651"/>
    </source>
</evidence>
<evidence type="ECO:0000313" key="11">
    <source>
        <dbReference type="EMBL" id="MBS7528751.1"/>
    </source>
</evidence>
<dbReference type="NCBIfam" id="TIGR00254">
    <property type="entry name" value="GGDEF"/>
    <property type="match status" value="1"/>
</dbReference>
<dbReference type="InterPro" id="IPR033480">
    <property type="entry name" value="sCache_2"/>
</dbReference>
<dbReference type="Gene3D" id="1.10.3210.10">
    <property type="entry name" value="Hypothetical protein af1432"/>
    <property type="match status" value="1"/>
</dbReference>
<dbReference type="InterPro" id="IPR003607">
    <property type="entry name" value="HD/PDEase_dom"/>
</dbReference>
<dbReference type="InterPro" id="IPR029787">
    <property type="entry name" value="Nucleotide_cyclase"/>
</dbReference>
<dbReference type="SUPFAM" id="SSF55073">
    <property type="entry name" value="Nucleotide cyclase"/>
    <property type="match status" value="1"/>
</dbReference>
<dbReference type="CDD" id="cd01949">
    <property type="entry name" value="GGDEF"/>
    <property type="match status" value="1"/>
</dbReference>
<evidence type="ECO:0000259" key="7">
    <source>
        <dbReference type="PROSITE" id="PS50112"/>
    </source>
</evidence>
<dbReference type="InterPro" id="IPR006674">
    <property type="entry name" value="HD_domain"/>
</dbReference>
<dbReference type="Pfam" id="PF00990">
    <property type="entry name" value="GGDEF"/>
    <property type="match status" value="1"/>
</dbReference>
<accession>A0ABS5PVK9</accession>
<dbReference type="InterPro" id="IPR000160">
    <property type="entry name" value="GGDEF_dom"/>
</dbReference>
<dbReference type="Gene3D" id="3.30.450.20">
    <property type="entry name" value="PAS domain"/>
    <property type="match status" value="2"/>
</dbReference>
<dbReference type="SUPFAM" id="SSF55785">
    <property type="entry name" value="PYP-like sensor domain (PAS domain)"/>
    <property type="match status" value="1"/>
</dbReference>
<evidence type="ECO:0000313" key="12">
    <source>
        <dbReference type="Proteomes" id="UP000746471"/>
    </source>
</evidence>
<feature type="domain" description="HD-GYP" evidence="10">
    <location>
        <begin position="582"/>
        <end position="769"/>
    </location>
</feature>
<comment type="caution">
    <text evidence="11">The sequence shown here is derived from an EMBL/GenBank/DDBJ whole genome shotgun (WGS) entry which is preliminary data.</text>
</comment>
<evidence type="ECO:0000256" key="2">
    <source>
        <dbReference type="ARBA" id="ARBA00022475"/>
    </source>
</evidence>
<dbReference type="InterPro" id="IPR000014">
    <property type="entry name" value="PAS"/>
</dbReference>
<sequence>MKKSNKMANKKSLNQLNRLVVLIIPLVVGIGLMLAETFYEVSAGQKREALGIAQYELQIKNRMKEEVTKAVQIADFYYIHNSRALSREALQLEIVAILEQLQSEDVGYFFIADYQGNNMLGPSKGNNFYDIEDKNGLKVVQELIKKAKEGGGYVTYIMPPIDSVEQVPKISYVMPFEPFDWYIGAGVNLSEIDTIKAQISREIHRKNLKTIAITCAMIVSLMVLFWLINNRFYKGIKREIHMINDYLDKSTVEQATLDIDLLHYEEMSQIGQYTVSLITKRNEDQADLETFNTSLEEEISEHAATIEMLNNSRRRIESIVSALPDIIFIMDSNGTIVDSEAGGKQWMGKAGEDYANSSVYEALPSSVAKSCVAAIQETLKSKGMFTYEFSMEEGEGRTYYEVRITPYQKDQVVAIIRNVTDAKQFQLTNEYLSYHDQLTGLYNRRYFEEALIRLDNALYMPIALAMVDVNGLKMVNDAFGHQTGDQVLRLISKAILAQCTMPDGFVARIGGDEFVIVCPNTNEQEMEKLTNDIYDAVSQIREELSVVSVSVGWDIKKQLEQSITDIFNKAEVIMYRKKLTESQSIRHQAVQAILKTLNEKNEREKIHSERVSIISRMIGEAMNMNYSVIKEIETAGLLHDIGKIVIDQDILNKTGKLNEEEYEKIKKHPESSYQILKSIDSYASLADDVLSHHERWDGCGYPRRLKGEEIPFIARIITVADAYEAMTADRSYRRSMTKEAALAELKAHAGKQFDPTVVNAFERDVFDKL</sequence>
<keyword evidence="3 6" id="KW-0812">Transmembrane</keyword>
<comment type="subcellular location">
    <subcellularLocation>
        <location evidence="1">Cell membrane</location>
        <topology evidence="1">Multi-pass membrane protein</topology>
    </subcellularLocation>
</comment>
<organism evidence="11 12">
    <name type="scientific">Fusibacter paucivorans</name>
    <dbReference type="NCBI Taxonomy" id="76009"/>
    <lineage>
        <taxon>Bacteria</taxon>
        <taxon>Bacillati</taxon>
        <taxon>Bacillota</taxon>
        <taxon>Clostridia</taxon>
        <taxon>Eubacteriales</taxon>
        <taxon>Eubacteriales Family XII. Incertae Sedis</taxon>
        <taxon>Fusibacter</taxon>
    </lineage>
</organism>
<dbReference type="PROSITE" id="PS50887">
    <property type="entry name" value="GGDEF"/>
    <property type="match status" value="1"/>
</dbReference>
<dbReference type="Pfam" id="PF13487">
    <property type="entry name" value="HD_5"/>
    <property type="match status" value="1"/>
</dbReference>
<evidence type="ECO:0000256" key="3">
    <source>
        <dbReference type="ARBA" id="ARBA00022692"/>
    </source>
</evidence>
<keyword evidence="11" id="KW-0808">Transferase</keyword>
<evidence type="ECO:0000256" key="4">
    <source>
        <dbReference type="ARBA" id="ARBA00022989"/>
    </source>
</evidence>
<dbReference type="EMBL" id="JAHBCL010000058">
    <property type="protein sequence ID" value="MBS7528751.1"/>
    <property type="molecule type" value="Genomic_DNA"/>
</dbReference>
<feature type="domain" description="HD" evidence="9">
    <location>
        <begin position="604"/>
        <end position="726"/>
    </location>
</feature>
<feature type="domain" description="GGDEF" evidence="8">
    <location>
        <begin position="460"/>
        <end position="590"/>
    </location>
</feature>
<dbReference type="EC" id="2.7.7.65" evidence="11"/>
<protein>
    <submittedName>
        <fullName evidence="11">Diguanylate cyclase</fullName>
        <ecNumber evidence="11">2.7.7.65</ecNumber>
    </submittedName>
</protein>
<dbReference type="InterPro" id="IPR043128">
    <property type="entry name" value="Rev_trsase/Diguanyl_cyclase"/>
</dbReference>
<proteinExistence type="predicted"/>
<dbReference type="SMART" id="SM01049">
    <property type="entry name" value="Cache_2"/>
    <property type="match status" value="1"/>
</dbReference>
<evidence type="ECO:0000259" key="9">
    <source>
        <dbReference type="PROSITE" id="PS51831"/>
    </source>
</evidence>
<keyword evidence="12" id="KW-1185">Reference proteome</keyword>
<feature type="domain" description="PAS" evidence="7">
    <location>
        <begin position="312"/>
        <end position="382"/>
    </location>
</feature>
<evidence type="ECO:0000256" key="5">
    <source>
        <dbReference type="ARBA" id="ARBA00023136"/>
    </source>
</evidence>
<keyword evidence="5 6" id="KW-0472">Membrane</keyword>
<dbReference type="PROSITE" id="PS51832">
    <property type="entry name" value="HD_GYP"/>
    <property type="match status" value="1"/>
</dbReference>